<evidence type="ECO:0000256" key="3">
    <source>
        <dbReference type="ARBA" id="ARBA00023134"/>
    </source>
</evidence>
<name>A0A2V3IL58_9FLOR</name>
<dbReference type="Pfam" id="PF00025">
    <property type="entry name" value="Arf"/>
    <property type="match status" value="1"/>
</dbReference>
<dbReference type="InterPro" id="IPR027417">
    <property type="entry name" value="P-loop_NTPase"/>
</dbReference>
<keyword evidence="3 4" id="KW-0342">GTP-binding</keyword>
<gene>
    <name evidence="7" type="ORF">BWQ96_07467</name>
</gene>
<evidence type="ECO:0000313" key="7">
    <source>
        <dbReference type="EMBL" id="PXF42816.1"/>
    </source>
</evidence>
<feature type="binding site" evidence="5">
    <location>
        <position position="44"/>
    </location>
    <ligand>
        <name>Mg(2+)</name>
        <dbReference type="ChEBI" id="CHEBI:18420"/>
    </ligand>
</feature>
<dbReference type="SMART" id="SM00178">
    <property type="entry name" value="SAR"/>
    <property type="match status" value="1"/>
</dbReference>
<dbReference type="PRINTS" id="PR00328">
    <property type="entry name" value="SAR1GTPBP"/>
</dbReference>
<sequence>MGNCVSMGRRSRSRGVLVLGLDGAGTTTILYQLVLGKRLETIPTLGVNHEKVQADGLQLDCWDVGGLDKVRPLWRQCFKDADAVIFVVDSTDLPRMRLAAEELAKLYRTDSSTSAAMKDRPLLVFANKQDLRDAASIKMVEKVLRIEALNVTCTKVLPSSANDRQSLVKGVQWLTAQLKKKKPVANRIHAPSTNA</sequence>
<feature type="binding site" evidence="5">
    <location>
        <position position="27"/>
    </location>
    <ligand>
        <name>Mg(2+)</name>
        <dbReference type="ChEBI" id="CHEBI:18420"/>
    </ligand>
</feature>
<dbReference type="SMART" id="SM00177">
    <property type="entry name" value="ARF"/>
    <property type="match status" value="1"/>
</dbReference>
<dbReference type="OrthoDB" id="2011769at2759"/>
<dbReference type="EMBL" id="NBIV01000149">
    <property type="protein sequence ID" value="PXF42816.1"/>
    <property type="molecule type" value="Genomic_DNA"/>
</dbReference>
<feature type="binding site" evidence="4">
    <location>
        <begin position="20"/>
        <end position="27"/>
    </location>
    <ligand>
        <name>GTP</name>
        <dbReference type="ChEBI" id="CHEBI:37565"/>
    </ligand>
</feature>
<evidence type="ECO:0000256" key="4">
    <source>
        <dbReference type="PIRSR" id="PIRSR606689-1"/>
    </source>
</evidence>
<dbReference type="InterPro" id="IPR024156">
    <property type="entry name" value="Small_GTPase_ARF"/>
</dbReference>
<dbReference type="Proteomes" id="UP000247409">
    <property type="component" value="Unassembled WGS sequence"/>
</dbReference>
<evidence type="ECO:0000256" key="6">
    <source>
        <dbReference type="RuleBase" id="RU003925"/>
    </source>
</evidence>
<dbReference type="Gene3D" id="3.40.50.300">
    <property type="entry name" value="P-loop containing nucleotide triphosphate hydrolases"/>
    <property type="match status" value="1"/>
</dbReference>
<dbReference type="SUPFAM" id="SSF52540">
    <property type="entry name" value="P-loop containing nucleoside triphosphate hydrolases"/>
    <property type="match status" value="1"/>
</dbReference>
<protein>
    <submittedName>
        <fullName evidence="7">ADP-ribosylation factor</fullName>
    </submittedName>
</protein>
<evidence type="ECO:0000256" key="2">
    <source>
        <dbReference type="ARBA" id="ARBA00022741"/>
    </source>
</evidence>
<evidence type="ECO:0000313" key="8">
    <source>
        <dbReference type="Proteomes" id="UP000247409"/>
    </source>
</evidence>
<dbReference type="NCBIfam" id="TIGR00231">
    <property type="entry name" value="small_GTP"/>
    <property type="match status" value="1"/>
</dbReference>
<dbReference type="AlphaFoldDB" id="A0A2V3IL58"/>
<evidence type="ECO:0000256" key="5">
    <source>
        <dbReference type="PIRSR" id="PIRSR606689-2"/>
    </source>
</evidence>
<evidence type="ECO:0000256" key="1">
    <source>
        <dbReference type="ARBA" id="ARBA00010290"/>
    </source>
</evidence>
<keyword evidence="5" id="KW-0479">Metal-binding</keyword>
<dbReference type="InterPro" id="IPR006689">
    <property type="entry name" value="Small_GTPase_ARF/SAR"/>
</dbReference>
<dbReference type="GO" id="GO:0003924">
    <property type="term" value="F:GTPase activity"/>
    <property type="evidence" value="ECO:0007669"/>
    <property type="project" value="InterPro"/>
</dbReference>
<dbReference type="PROSITE" id="PS51417">
    <property type="entry name" value="ARF"/>
    <property type="match status" value="1"/>
</dbReference>
<reference evidence="7 8" key="1">
    <citation type="journal article" date="2018" name="Mol. Biol. Evol.">
        <title>Analysis of the draft genome of the red seaweed Gracilariopsis chorda provides insights into genome size evolution in Rhodophyta.</title>
        <authorList>
            <person name="Lee J."/>
            <person name="Yang E.C."/>
            <person name="Graf L."/>
            <person name="Yang J.H."/>
            <person name="Qiu H."/>
            <person name="Zel Zion U."/>
            <person name="Chan C.X."/>
            <person name="Stephens T.G."/>
            <person name="Weber A.P.M."/>
            <person name="Boo G.H."/>
            <person name="Boo S.M."/>
            <person name="Kim K.M."/>
            <person name="Shin Y."/>
            <person name="Jung M."/>
            <person name="Lee S.J."/>
            <person name="Yim H.S."/>
            <person name="Lee J.H."/>
            <person name="Bhattacharya D."/>
            <person name="Yoon H.S."/>
        </authorList>
    </citation>
    <scope>NUCLEOTIDE SEQUENCE [LARGE SCALE GENOMIC DNA]</scope>
    <source>
        <strain evidence="7 8">SKKU-2015</strain>
        <tissue evidence="7">Whole body</tissue>
    </source>
</reference>
<feature type="binding site" evidence="4">
    <location>
        <begin position="127"/>
        <end position="130"/>
    </location>
    <ligand>
        <name>GTP</name>
        <dbReference type="ChEBI" id="CHEBI:37565"/>
    </ligand>
</feature>
<comment type="caution">
    <text evidence="7">The sequence shown here is derived from an EMBL/GenBank/DDBJ whole genome shotgun (WGS) entry which is preliminary data.</text>
</comment>
<dbReference type="GO" id="GO:0046872">
    <property type="term" value="F:metal ion binding"/>
    <property type="evidence" value="ECO:0007669"/>
    <property type="project" value="UniProtKB-KW"/>
</dbReference>
<keyword evidence="2 4" id="KW-0547">Nucleotide-binding</keyword>
<dbReference type="CDD" id="cd00878">
    <property type="entry name" value="Arf_Arl"/>
    <property type="match status" value="1"/>
</dbReference>
<feature type="binding site" evidence="4">
    <location>
        <position position="66"/>
    </location>
    <ligand>
        <name>GTP</name>
        <dbReference type="ChEBI" id="CHEBI:37565"/>
    </ligand>
</feature>
<comment type="similarity">
    <text evidence="1 6">Belongs to the small GTPase superfamily. Arf family.</text>
</comment>
<dbReference type="PANTHER" id="PTHR11711">
    <property type="entry name" value="ADP RIBOSYLATION FACTOR-RELATED"/>
    <property type="match status" value="1"/>
</dbReference>
<keyword evidence="5" id="KW-0460">Magnesium</keyword>
<dbReference type="STRING" id="448386.A0A2V3IL58"/>
<dbReference type="FunFam" id="3.40.50.300:FF:001166">
    <property type="entry name" value="ADP-ribosylation factor D"/>
    <property type="match status" value="1"/>
</dbReference>
<accession>A0A2V3IL58</accession>
<dbReference type="InterPro" id="IPR005225">
    <property type="entry name" value="Small_GTP-bd"/>
</dbReference>
<organism evidence="7 8">
    <name type="scientific">Gracilariopsis chorda</name>
    <dbReference type="NCBI Taxonomy" id="448386"/>
    <lineage>
        <taxon>Eukaryota</taxon>
        <taxon>Rhodophyta</taxon>
        <taxon>Florideophyceae</taxon>
        <taxon>Rhodymeniophycidae</taxon>
        <taxon>Gracilariales</taxon>
        <taxon>Gracilariaceae</taxon>
        <taxon>Gracilariopsis</taxon>
    </lineage>
</organism>
<proteinExistence type="inferred from homology"/>
<dbReference type="GO" id="GO:0005525">
    <property type="term" value="F:GTP binding"/>
    <property type="evidence" value="ECO:0007669"/>
    <property type="project" value="UniProtKB-KW"/>
</dbReference>
<keyword evidence="8" id="KW-1185">Reference proteome</keyword>